<name>U3A372_VIBPR</name>
<keyword evidence="3" id="KW-1185">Reference proteome</keyword>
<evidence type="ECO:0000313" key="2">
    <source>
        <dbReference type="EMBL" id="GAD68140.1"/>
    </source>
</evidence>
<reference evidence="2 3" key="1">
    <citation type="submission" date="2013-09" db="EMBL/GenBank/DDBJ databases">
        <title>Whole genome shotgun sequence of Vibrio proteolyticus NBRC 13287.</title>
        <authorList>
            <person name="Isaki S."/>
            <person name="Hosoyama A."/>
            <person name="Numata M."/>
            <person name="Hashimoto M."/>
            <person name="Hosoyama Y."/>
            <person name="Tsuchikane K."/>
            <person name="Noguchi M."/>
            <person name="Hirakata S."/>
            <person name="Ichikawa N."/>
            <person name="Ohji S."/>
            <person name="Yamazoe A."/>
            <person name="Fujita N."/>
        </authorList>
    </citation>
    <scope>NUCLEOTIDE SEQUENCE [LARGE SCALE GENOMIC DNA]</scope>
    <source>
        <strain evidence="2 3">NBRC 13287</strain>
    </source>
</reference>
<evidence type="ECO:0000256" key="1">
    <source>
        <dbReference type="SAM" id="Coils"/>
    </source>
</evidence>
<accession>U3A372</accession>
<dbReference type="RefSeq" id="WP_021706111.1">
    <property type="nucleotide sequence ID" value="NZ_BATJ01000011.1"/>
</dbReference>
<sequence>MDKTELRNELYETLLQINQLMAVMTIGSREYDELWHKQRTLRLQYDDLVSASLTDTSQVADVMHLLGELRRQSQQARDDLNNQIEQFESVAKVLNTVSKVSSVMADVIR</sequence>
<keyword evidence="1" id="KW-0175">Coiled coil</keyword>
<dbReference type="STRING" id="1219065.VPR01S_11_01340"/>
<protein>
    <submittedName>
        <fullName evidence="2">Uncharacterized protein</fullName>
    </submittedName>
</protein>
<dbReference type="AlphaFoldDB" id="U3A372"/>
<gene>
    <name evidence="2" type="ORF">VPR01S_11_01340</name>
</gene>
<comment type="caution">
    <text evidence="2">The sequence shown here is derived from an EMBL/GenBank/DDBJ whole genome shotgun (WGS) entry which is preliminary data.</text>
</comment>
<organism evidence="2 3">
    <name type="scientific">Vibrio proteolyticus NBRC 13287</name>
    <dbReference type="NCBI Taxonomy" id="1219065"/>
    <lineage>
        <taxon>Bacteria</taxon>
        <taxon>Pseudomonadati</taxon>
        <taxon>Pseudomonadota</taxon>
        <taxon>Gammaproteobacteria</taxon>
        <taxon>Vibrionales</taxon>
        <taxon>Vibrionaceae</taxon>
        <taxon>Vibrio</taxon>
    </lineage>
</organism>
<dbReference type="Proteomes" id="UP000016570">
    <property type="component" value="Unassembled WGS sequence"/>
</dbReference>
<dbReference type="EMBL" id="BATJ01000011">
    <property type="protein sequence ID" value="GAD68140.1"/>
    <property type="molecule type" value="Genomic_DNA"/>
</dbReference>
<feature type="coiled-coil region" evidence="1">
    <location>
        <begin position="66"/>
        <end position="97"/>
    </location>
</feature>
<evidence type="ECO:0000313" key="3">
    <source>
        <dbReference type="Proteomes" id="UP000016570"/>
    </source>
</evidence>
<proteinExistence type="predicted"/>